<dbReference type="SUPFAM" id="SSF47384">
    <property type="entry name" value="Homodimeric domain of signal transducing histidine kinase"/>
    <property type="match status" value="1"/>
</dbReference>
<evidence type="ECO:0000259" key="18">
    <source>
        <dbReference type="PROSITE" id="PS50885"/>
    </source>
</evidence>
<dbReference type="PROSITE" id="PS50885">
    <property type="entry name" value="HAMP"/>
    <property type="match status" value="1"/>
</dbReference>
<sequence length="474" mass="51261">MFARFRAGSIRRQIAALAVGPIICLVILGTISEYLLRDDPESVSYARTTALKIETVIDQVEASTSAEQRAAILDATSRTGLQVEEVSAAELLQEADTDISFEDVRHLVQSNMPATFATAFRAQTATGKLHNVLVVGMGGDRALAFLPASPPPDGWISDQQVSIVLQLMGLVLPVALLSLYAARVIAAPLLEFAKAAETLKPDKGPDRPFDEGGVAEIRTLARSLNDMRSRVRSMIDDRTRMLRAISHDLRTPLTRLRLRAERSMQPELKAALLKDISALSDMINDTLTYLSKEMATEKPVNADLPSLLATVCSDFSDIGFNVKYVGPERFAYRCKPRSLARAITNLVENGTKFAQEISVELSVLENGIVRIGVVDDGPGLPGSLRTRVLEPFFKVDTARTSTDRSGFGLGLSIVDDIVRAHGGTIELLNRAPHGLAAQMDFPAEGHVTGGAAHAKATGSPPAEESRWPGQRNVS</sequence>
<name>A0ABV6AEB1_9HYPH</name>
<evidence type="ECO:0000313" key="20">
    <source>
        <dbReference type="Proteomes" id="UP001589692"/>
    </source>
</evidence>
<feature type="transmembrane region" description="Helical" evidence="16">
    <location>
        <begin position="14"/>
        <end position="36"/>
    </location>
</feature>
<evidence type="ECO:0000256" key="13">
    <source>
        <dbReference type="ARBA" id="ARBA00023012"/>
    </source>
</evidence>
<keyword evidence="12 16" id="KW-1133">Transmembrane helix</keyword>
<keyword evidence="14 16" id="KW-0472">Membrane</keyword>
<feature type="domain" description="Histidine kinase" evidence="17">
    <location>
        <begin position="244"/>
        <end position="445"/>
    </location>
</feature>
<dbReference type="Gene3D" id="3.30.565.10">
    <property type="entry name" value="Histidine kinase-like ATPase, C-terminal domain"/>
    <property type="match status" value="1"/>
</dbReference>
<dbReference type="PRINTS" id="PR00344">
    <property type="entry name" value="BCTRLSENSOR"/>
</dbReference>
<dbReference type="SMART" id="SM00304">
    <property type="entry name" value="HAMP"/>
    <property type="match status" value="1"/>
</dbReference>
<keyword evidence="13" id="KW-0902">Two-component regulatory system</keyword>
<keyword evidence="7" id="KW-0808">Transferase</keyword>
<evidence type="ECO:0000256" key="11">
    <source>
        <dbReference type="ARBA" id="ARBA00022840"/>
    </source>
</evidence>
<evidence type="ECO:0000256" key="1">
    <source>
        <dbReference type="ARBA" id="ARBA00000085"/>
    </source>
</evidence>
<comment type="catalytic activity">
    <reaction evidence="1">
        <text>ATP + protein L-histidine = ADP + protein N-phospho-L-histidine.</text>
        <dbReference type="EC" id="2.7.13.3"/>
    </reaction>
</comment>
<dbReference type="Gene3D" id="1.10.287.130">
    <property type="match status" value="1"/>
</dbReference>
<protein>
    <recommendedName>
        <fullName evidence="3">histidine kinase</fullName>
        <ecNumber evidence="3">2.7.13.3</ecNumber>
    </recommendedName>
</protein>
<comment type="subcellular location">
    <subcellularLocation>
        <location evidence="2">Cell inner membrane</location>
        <topology evidence="2">Multi-pass membrane protein</topology>
    </subcellularLocation>
</comment>
<evidence type="ECO:0000313" key="19">
    <source>
        <dbReference type="EMBL" id="MFB9948961.1"/>
    </source>
</evidence>
<feature type="domain" description="HAMP" evidence="18">
    <location>
        <begin position="183"/>
        <end position="236"/>
    </location>
</feature>
<dbReference type="GO" id="GO:0005524">
    <property type="term" value="F:ATP binding"/>
    <property type="evidence" value="ECO:0007669"/>
    <property type="project" value="UniProtKB-KW"/>
</dbReference>
<evidence type="ECO:0000256" key="14">
    <source>
        <dbReference type="ARBA" id="ARBA00023136"/>
    </source>
</evidence>
<keyword evidence="5" id="KW-0997">Cell inner membrane</keyword>
<evidence type="ECO:0000256" key="9">
    <source>
        <dbReference type="ARBA" id="ARBA00022741"/>
    </source>
</evidence>
<evidence type="ECO:0000256" key="6">
    <source>
        <dbReference type="ARBA" id="ARBA00022553"/>
    </source>
</evidence>
<evidence type="ECO:0000256" key="15">
    <source>
        <dbReference type="SAM" id="MobiDB-lite"/>
    </source>
</evidence>
<comment type="caution">
    <text evidence="19">The sequence shown here is derived from an EMBL/GenBank/DDBJ whole genome shotgun (WGS) entry which is preliminary data.</text>
</comment>
<dbReference type="EC" id="2.7.13.3" evidence="3"/>
<keyword evidence="4" id="KW-1003">Cell membrane</keyword>
<evidence type="ECO:0000256" key="10">
    <source>
        <dbReference type="ARBA" id="ARBA00022777"/>
    </source>
</evidence>
<keyword evidence="8 16" id="KW-0812">Transmembrane</keyword>
<evidence type="ECO:0000256" key="4">
    <source>
        <dbReference type="ARBA" id="ARBA00022475"/>
    </source>
</evidence>
<dbReference type="InterPro" id="IPR036097">
    <property type="entry name" value="HisK_dim/P_sf"/>
</dbReference>
<dbReference type="EMBL" id="JBHMAA010000011">
    <property type="protein sequence ID" value="MFB9948961.1"/>
    <property type="molecule type" value="Genomic_DNA"/>
</dbReference>
<evidence type="ECO:0000259" key="17">
    <source>
        <dbReference type="PROSITE" id="PS50109"/>
    </source>
</evidence>
<dbReference type="InterPro" id="IPR004358">
    <property type="entry name" value="Sig_transdc_His_kin-like_C"/>
</dbReference>
<dbReference type="CDD" id="cd00075">
    <property type="entry name" value="HATPase"/>
    <property type="match status" value="1"/>
</dbReference>
<dbReference type="InterPro" id="IPR003594">
    <property type="entry name" value="HATPase_dom"/>
</dbReference>
<dbReference type="RefSeq" id="WP_377259208.1">
    <property type="nucleotide sequence ID" value="NZ_JBHMAA010000011.1"/>
</dbReference>
<dbReference type="InterPro" id="IPR050980">
    <property type="entry name" value="2C_sensor_his_kinase"/>
</dbReference>
<evidence type="ECO:0000256" key="3">
    <source>
        <dbReference type="ARBA" id="ARBA00012438"/>
    </source>
</evidence>
<dbReference type="PANTHER" id="PTHR44936:SF5">
    <property type="entry name" value="SENSOR HISTIDINE KINASE ENVZ"/>
    <property type="match status" value="1"/>
</dbReference>
<organism evidence="19 20">
    <name type="scientific">Rhizobium puerariae</name>
    <dbReference type="NCBI Taxonomy" id="1585791"/>
    <lineage>
        <taxon>Bacteria</taxon>
        <taxon>Pseudomonadati</taxon>
        <taxon>Pseudomonadota</taxon>
        <taxon>Alphaproteobacteria</taxon>
        <taxon>Hyphomicrobiales</taxon>
        <taxon>Rhizobiaceae</taxon>
        <taxon>Rhizobium/Agrobacterium group</taxon>
        <taxon>Rhizobium</taxon>
    </lineage>
</organism>
<keyword evidence="20" id="KW-1185">Reference proteome</keyword>
<dbReference type="Pfam" id="PF00512">
    <property type="entry name" value="HisKA"/>
    <property type="match status" value="1"/>
</dbReference>
<dbReference type="CDD" id="cd00082">
    <property type="entry name" value="HisKA"/>
    <property type="match status" value="1"/>
</dbReference>
<evidence type="ECO:0000256" key="8">
    <source>
        <dbReference type="ARBA" id="ARBA00022692"/>
    </source>
</evidence>
<dbReference type="SUPFAM" id="SSF55874">
    <property type="entry name" value="ATPase domain of HSP90 chaperone/DNA topoisomerase II/histidine kinase"/>
    <property type="match status" value="1"/>
</dbReference>
<evidence type="ECO:0000256" key="16">
    <source>
        <dbReference type="SAM" id="Phobius"/>
    </source>
</evidence>
<evidence type="ECO:0000256" key="7">
    <source>
        <dbReference type="ARBA" id="ARBA00022679"/>
    </source>
</evidence>
<keyword evidence="9" id="KW-0547">Nucleotide-binding</keyword>
<dbReference type="Proteomes" id="UP001589692">
    <property type="component" value="Unassembled WGS sequence"/>
</dbReference>
<dbReference type="InterPro" id="IPR003661">
    <property type="entry name" value="HisK_dim/P_dom"/>
</dbReference>
<reference evidence="19 20" key="1">
    <citation type="submission" date="2024-09" db="EMBL/GenBank/DDBJ databases">
        <authorList>
            <person name="Sun Q."/>
            <person name="Mori K."/>
        </authorList>
    </citation>
    <scope>NUCLEOTIDE SEQUENCE [LARGE SCALE GENOMIC DNA]</scope>
    <source>
        <strain evidence="19 20">TBRC 4938</strain>
    </source>
</reference>
<gene>
    <name evidence="19" type="ORF">ACFFP0_08890</name>
</gene>
<evidence type="ECO:0000256" key="2">
    <source>
        <dbReference type="ARBA" id="ARBA00004429"/>
    </source>
</evidence>
<dbReference type="InterPro" id="IPR036890">
    <property type="entry name" value="HATPase_C_sf"/>
</dbReference>
<dbReference type="InterPro" id="IPR005467">
    <property type="entry name" value="His_kinase_dom"/>
</dbReference>
<proteinExistence type="predicted"/>
<dbReference type="PANTHER" id="PTHR44936">
    <property type="entry name" value="SENSOR PROTEIN CREC"/>
    <property type="match status" value="1"/>
</dbReference>
<feature type="region of interest" description="Disordered" evidence="15">
    <location>
        <begin position="446"/>
        <end position="474"/>
    </location>
</feature>
<keyword evidence="6" id="KW-0597">Phosphoprotein</keyword>
<keyword evidence="11 19" id="KW-0067">ATP-binding</keyword>
<dbReference type="InterPro" id="IPR003660">
    <property type="entry name" value="HAMP_dom"/>
</dbReference>
<dbReference type="SMART" id="SM00388">
    <property type="entry name" value="HisKA"/>
    <property type="match status" value="1"/>
</dbReference>
<keyword evidence="10" id="KW-0418">Kinase</keyword>
<evidence type="ECO:0000256" key="5">
    <source>
        <dbReference type="ARBA" id="ARBA00022519"/>
    </source>
</evidence>
<dbReference type="PROSITE" id="PS50109">
    <property type="entry name" value="HIS_KIN"/>
    <property type="match status" value="1"/>
</dbReference>
<dbReference type="Pfam" id="PF02518">
    <property type="entry name" value="HATPase_c"/>
    <property type="match status" value="1"/>
</dbReference>
<dbReference type="SMART" id="SM00387">
    <property type="entry name" value="HATPase_c"/>
    <property type="match status" value="1"/>
</dbReference>
<evidence type="ECO:0000256" key="12">
    <source>
        <dbReference type="ARBA" id="ARBA00022989"/>
    </source>
</evidence>
<accession>A0ABV6AEB1</accession>